<evidence type="ECO:0000313" key="3">
    <source>
        <dbReference type="Proteomes" id="UP000563151"/>
    </source>
</evidence>
<evidence type="ECO:0000256" key="1">
    <source>
        <dbReference type="SAM" id="Phobius"/>
    </source>
</evidence>
<feature type="transmembrane region" description="Helical" evidence="1">
    <location>
        <begin position="93"/>
        <end position="114"/>
    </location>
</feature>
<keyword evidence="1" id="KW-0812">Transmembrane</keyword>
<dbReference type="Pfam" id="PF11167">
    <property type="entry name" value="DUF2953"/>
    <property type="match status" value="1"/>
</dbReference>
<name>A0A923IZE3_CLOTT</name>
<dbReference type="InterPro" id="IPR021338">
    <property type="entry name" value="DUF2953"/>
</dbReference>
<proteinExistence type="predicted"/>
<keyword evidence="1" id="KW-0472">Membrane</keyword>
<dbReference type="AlphaFoldDB" id="A0A923IZE3"/>
<keyword evidence="1" id="KW-1133">Transmembrane helix</keyword>
<feature type="transmembrane region" description="Helical" evidence="1">
    <location>
        <begin position="154"/>
        <end position="173"/>
    </location>
</feature>
<reference evidence="2 3" key="1">
    <citation type="submission" date="2020-04" db="EMBL/GenBank/DDBJ databases">
        <title>Genomic insights into acetone-butanol-ethanol (ABE) fermentation by sequencing solventogenic clostridia strains.</title>
        <authorList>
            <person name="Brown S."/>
        </authorList>
    </citation>
    <scope>NUCLEOTIDE SEQUENCE [LARGE SCALE GENOMIC DNA]</scope>
    <source>
        <strain evidence="2 3">DJ011</strain>
    </source>
</reference>
<comment type="caution">
    <text evidence="2">The sequence shown here is derived from an EMBL/GenBank/DDBJ whole genome shotgun (WGS) entry which is preliminary data.</text>
</comment>
<keyword evidence="3" id="KW-1185">Reference proteome</keyword>
<dbReference type="Proteomes" id="UP000563151">
    <property type="component" value="Unassembled WGS sequence"/>
</dbReference>
<evidence type="ECO:0000313" key="2">
    <source>
        <dbReference type="EMBL" id="MBC2396549.1"/>
    </source>
</evidence>
<feature type="transmembrane region" description="Helical" evidence="1">
    <location>
        <begin position="6"/>
        <end position="25"/>
    </location>
</feature>
<accession>A0A923IZE3</accession>
<dbReference type="EMBL" id="JAAZWO010000002">
    <property type="protein sequence ID" value="MBC2396549.1"/>
    <property type="molecule type" value="Genomic_DNA"/>
</dbReference>
<protein>
    <submittedName>
        <fullName evidence="2">DUF2953 domain-containing protein</fullName>
    </submittedName>
</protein>
<dbReference type="RefSeq" id="WP_035148650.1">
    <property type="nucleotide sequence ID" value="NZ_JAAZWO010000002.1"/>
</dbReference>
<gene>
    <name evidence="2" type="ORF">HGG79_01980</name>
</gene>
<organism evidence="2 3">
    <name type="scientific">Clostridium tetanomorphum</name>
    <dbReference type="NCBI Taxonomy" id="1553"/>
    <lineage>
        <taxon>Bacteria</taxon>
        <taxon>Bacillati</taxon>
        <taxon>Bacillota</taxon>
        <taxon>Clostridia</taxon>
        <taxon>Eubacteriales</taxon>
        <taxon>Clostridiaceae</taxon>
        <taxon>Clostridium</taxon>
    </lineage>
</organism>
<sequence>MIELWIFILPLILIFIIPFPIKLYFMYDIDKLVIKILWKTYEFTSKNLNKKRRDIINKAEENTKKDSKTKKFKQIKYIALNLKNNKLKPSIKLCCNLTYGLGDAAITGIVYGLIHNIYSYIQYYIYSYFKVKQIKFDVQPEFNKKTIYTEINSIIYINLVKIIYIFIIILISLHKFNKKYKPCLTKN</sequence>